<dbReference type="Gene3D" id="3.30.420.10">
    <property type="entry name" value="Ribonuclease H-like superfamily/Ribonuclease H"/>
    <property type="match status" value="1"/>
</dbReference>
<evidence type="ECO:0000313" key="2">
    <source>
        <dbReference type="Proteomes" id="UP000077002"/>
    </source>
</evidence>
<comment type="caution">
    <text evidence="1">The sequence shown here is derived from an EMBL/GenBank/DDBJ whole genome shotgun (WGS) entry which is preliminary data.</text>
</comment>
<dbReference type="RefSeq" id="XP_022508226.1">
    <property type="nucleotide sequence ID" value="XM_022659449.1"/>
</dbReference>
<protein>
    <recommendedName>
        <fullName evidence="3">Integrase catalytic domain-containing protein</fullName>
    </recommendedName>
</protein>
<dbReference type="GeneID" id="34604649"/>
<sequence length="126" mass="14317">MSQYGLSSQRGTALVANSYREARRPRIYHLGSRTSVHVGGMGRTLSTPHNTQANVNYLTVHPETGGQSESSNQIMEQYMRAYYNYLQNDRVDWLPLAEFAANTHDSGTTKVSPFYGKLWIPPTIWY</sequence>
<name>A0A177EW44_9EURO</name>
<reference evidence="1 2" key="1">
    <citation type="submission" date="2016-03" db="EMBL/GenBank/DDBJ databases">
        <title>Draft genome sequence of the Fonsecaea monophora CBS 269.37.</title>
        <authorList>
            <person name="Bombassaro A."/>
            <person name="Vinicius W.A."/>
            <person name="De Hoog S."/>
            <person name="Sun J."/>
            <person name="Souza E.M."/>
            <person name="Raittz R.T."/>
            <person name="Costa F."/>
            <person name="Leao A.C."/>
            <person name="Tadra-Sfeir M.Z."/>
            <person name="Baura V."/>
            <person name="Balsanelli E."/>
            <person name="Pedrosa F.O."/>
            <person name="Moreno L.F."/>
            <person name="Steffens M.B."/>
            <person name="Xi L."/>
            <person name="Bocca A.L."/>
            <person name="Felipe M.S."/>
            <person name="Teixeira M."/>
            <person name="Telles Filho F.Q."/>
            <person name="Azevedo C.M."/>
            <person name="Gomes R."/>
            <person name="Vicente V.A."/>
        </authorList>
    </citation>
    <scope>NUCLEOTIDE SEQUENCE [LARGE SCALE GENOMIC DNA]</scope>
    <source>
        <strain evidence="1 2">CBS 269.37</strain>
    </source>
</reference>
<evidence type="ECO:0000313" key="1">
    <source>
        <dbReference type="EMBL" id="OAG36274.1"/>
    </source>
</evidence>
<evidence type="ECO:0008006" key="3">
    <source>
        <dbReference type="Google" id="ProtNLM"/>
    </source>
</evidence>
<dbReference type="OrthoDB" id="4504104at2759"/>
<organism evidence="1 2">
    <name type="scientific">Fonsecaea monophora</name>
    <dbReference type="NCBI Taxonomy" id="254056"/>
    <lineage>
        <taxon>Eukaryota</taxon>
        <taxon>Fungi</taxon>
        <taxon>Dikarya</taxon>
        <taxon>Ascomycota</taxon>
        <taxon>Pezizomycotina</taxon>
        <taxon>Eurotiomycetes</taxon>
        <taxon>Chaetothyriomycetidae</taxon>
        <taxon>Chaetothyriales</taxon>
        <taxon>Herpotrichiellaceae</taxon>
        <taxon>Fonsecaea</taxon>
    </lineage>
</organism>
<dbReference type="AlphaFoldDB" id="A0A177EW44"/>
<dbReference type="InterPro" id="IPR012337">
    <property type="entry name" value="RNaseH-like_sf"/>
</dbReference>
<dbReference type="GO" id="GO:0003676">
    <property type="term" value="F:nucleic acid binding"/>
    <property type="evidence" value="ECO:0007669"/>
    <property type="project" value="InterPro"/>
</dbReference>
<dbReference type="InterPro" id="IPR036397">
    <property type="entry name" value="RNaseH_sf"/>
</dbReference>
<accession>A0A177EW44</accession>
<keyword evidence="2" id="KW-1185">Reference proteome</keyword>
<gene>
    <name evidence="1" type="ORF">AYO21_09516</name>
</gene>
<proteinExistence type="predicted"/>
<dbReference type="EMBL" id="LVKK01000095">
    <property type="protein sequence ID" value="OAG36274.1"/>
    <property type="molecule type" value="Genomic_DNA"/>
</dbReference>
<dbReference type="Proteomes" id="UP000077002">
    <property type="component" value="Unassembled WGS sequence"/>
</dbReference>
<dbReference type="SUPFAM" id="SSF53098">
    <property type="entry name" value="Ribonuclease H-like"/>
    <property type="match status" value="1"/>
</dbReference>